<dbReference type="STRING" id="1630136.AS592_07560"/>
<reference evidence="2 3" key="1">
    <citation type="submission" date="2015-11" db="EMBL/GenBank/DDBJ databases">
        <title>Draft genome of Sulfurovum riftiae 1812E, a member of the Epsilonproteobacteria isolated from the tube of the deep-sea hydrothermal vent tubewom Riftia pachyptila.</title>
        <authorList>
            <person name="Vetriani C."/>
            <person name="Giovannelli D."/>
        </authorList>
    </citation>
    <scope>NUCLEOTIDE SEQUENCE [LARGE SCALE GENOMIC DNA]</scope>
    <source>
        <strain evidence="2 3">1812E</strain>
    </source>
</reference>
<dbReference type="InterPro" id="IPR037883">
    <property type="entry name" value="Knr4/Smi1-like_sf"/>
</dbReference>
<comment type="caution">
    <text evidence="2">The sequence shown here is derived from an EMBL/GenBank/DDBJ whole genome shotgun (WGS) entry which is preliminary data.</text>
</comment>
<dbReference type="SUPFAM" id="SSF160631">
    <property type="entry name" value="SMI1/KNR4-like"/>
    <property type="match status" value="1"/>
</dbReference>
<dbReference type="Proteomes" id="UP000075359">
    <property type="component" value="Unassembled WGS sequence"/>
</dbReference>
<organism evidence="2 3">
    <name type="scientific">Sulfurovum riftiae</name>
    <dbReference type="NCBI Taxonomy" id="1630136"/>
    <lineage>
        <taxon>Bacteria</taxon>
        <taxon>Pseudomonadati</taxon>
        <taxon>Campylobacterota</taxon>
        <taxon>Epsilonproteobacteria</taxon>
        <taxon>Campylobacterales</taxon>
        <taxon>Sulfurovaceae</taxon>
        <taxon>Sulfurovum</taxon>
    </lineage>
</organism>
<evidence type="ECO:0000313" key="3">
    <source>
        <dbReference type="Proteomes" id="UP000075359"/>
    </source>
</evidence>
<name>A0A151CGX3_9BACT</name>
<evidence type="ECO:0000259" key="1">
    <source>
        <dbReference type="Pfam" id="PF09346"/>
    </source>
</evidence>
<dbReference type="InterPro" id="IPR018958">
    <property type="entry name" value="Knr4/Smi1-like_dom"/>
</dbReference>
<feature type="domain" description="Knr4/Smi1-like" evidence="1">
    <location>
        <begin position="3"/>
        <end position="137"/>
    </location>
</feature>
<dbReference type="AlphaFoldDB" id="A0A151CGX3"/>
<sequence>MKLETIEEKYAYSFPPLYKKMWEEGMLNWMRGFEEPLEKGKSWAADVYPEIKEHPPALLHSGGLDFELLTPAQLLDFKYPELWNVEKHHFIPIGKMAEGNVYAFYQNVKIEGENPVVLIWDDMDETEFYARNFEDFIFRKMLEATYDIDKEELEADYGKENPMEAYRADILRDLESISPYLKKEYVEILKALYNEDISESLISYTIRGPRGIGEIMEENLGFEFMGKVFSHEI</sequence>
<proteinExistence type="predicted"/>
<dbReference type="Pfam" id="PF09346">
    <property type="entry name" value="SMI1_KNR4"/>
    <property type="match status" value="1"/>
</dbReference>
<accession>A0A151CGX3</accession>
<dbReference type="Gene3D" id="3.40.1580.10">
    <property type="entry name" value="SMI1/KNR4-like"/>
    <property type="match status" value="1"/>
</dbReference>
<dbReference type="EMBL" id="LNKT01000012">
    <property type="protein sequence ID" value="KYJ86674.1"/>
    <property type="molecule type" value="Genomic_DNA"/>
</dbReference>
<keyword evidence="3" id="KW-1185">Reference proteome</keyword>
<dbReference type="RefSeq" id="WP_067329857.1">
    <property type="nucleotide sequence ID" value="NZ_LNKT01000012.1"/>
</dbReference>
<protein>
    <recommendedName>
        <fullName evidence="1">Knr4/Smi1-like domain-containing protein</fullName>
    </recommendedName>
</protein>
<gene>
    <name evidence="2" type="ORF">AS592_07560</name>
</gene>
<evidence type="ECO:0000313" key="2">
    <source>
        <dbReference type="EMBL" id="KYJ86674.1"/>
    </source>
</evidence>